<sequence length="58" mass="6577">MFCQCCSIATTVHGNNTVRAFCGNWVASDQQYTISSIFNKRQGNLGLFLINTKVWIQF</sequence>
<dbReference type="EMBL" id="GBXM01008128">
    <property type="protein sequence ID" value="JAI00450.1"/>
    <property type="molecule type" value="Transcribed_RNA"/>
</dbReference>
<reference evidence="1" key="1">
    <citation type="submission" date="2014-11" db="EMBL/GenBank/DDBJ databases">
        <authorList>
            <person name="Amaro Gonzalez C."/>
        </authorList>
    </citation>
    <scope>NUCLEOTIDE SEQUENCE</scope>
</reference>
<organism evidence="1">
    <name type="scientific">Anguilla anguilla</name>
    <name type="common">European freshwater eel</name>
    <name type="synonym">Muraena anguilla</name>
    <dbReference type="NCBI Taxonomy" id="7936"/>
    <lineage>
        <taxon>Eukaryota</taxon>
        <taxon>Metazoa</taxon>
        <taxon>Chordata</taxon>
        <taxon>Craniata</taxon>
        <taxon>Vertebrata</taxon>
        <taxon>Euteleostomi</taxon>
        <taxon>Actinopterygii</taxon>
        <taxon>Neopterygii</taxon>
        <taxon>Teleostei</taxon>
        <taxon>Anguilliformes</taxon>
        <taxon>Anguillidae</taxon>
        <taxon>Anguilla</taxon>
    </lineage>
</organism>
<proteinExistence type="predicted"/>
<accession>A0A0E9XCT0</accession>
<name>A0A0E9XCT0_ANGAN</name>
<dbReference type="AlphaFoldDB" id="A0A0E9XCT0"/>
<reference evidence="1" key="2">
    <citation type="journal article" date="2015" name="Fish Shellfish Immunol.">
        <title>Early steps in the European eel (Anguilla anguilla)-Vibrio vulnificus interaction in the gills: Role of the RtxA13 toxin.</title>
        <authorList>
            <person name="Callol A."/>
            <person name="Pajuelo D."/>
            <person name="Ebbesson L."/>
            <person name="Teles M."/>
            <person name="MacKenzie S."/>
            <person name="Amaro C."/>
        </authorList>
    </citation>
    <scope>NUCLEOTIDE SEQUENCE</scope>
</reference>
<protein>
    <submittedName>
        <fullName evidence="1">Uncharacterized protein</fullName>
    </submittedName>
</protein>
<evidence type="ECO:0000313" key="1">
    <source>
        <dbReference type="EMBL" id="JAI00450.1"/>
    </source>
</evidence>